<proteinExistence type="predicted"/>
<dbReference type="SUPFAM" id="SSF53335">
    <property type="entry name" value="S-adenosyl-L-methionine-dependent methyltransferases"/>
    <property type="match status" value="1"/>
</dbReference>
<evidence type="ECO:0000259" key="3">
    <source>
        <dbReference type="Pfam" id="PF13649"/>
    </source>
</evidence>
<dbReference type="GO" id="GO:0032259">
    <property type="term" value="P:methylation"/>
    <property type="evidence" value="ECO:0007669"/>
    <property type="project" value="UniProtKB-KW"/>
</dbReference>
<dbReference type="Proteomes" id="UP000441586">
    <property type="component" value="Unassembled WGS sequence"/>
</dbReference>
<dbReference type="EMBL" id="WSFO01000008">
    <property type="protein sequence ID" value="KAE9628942.1"/>
    <property type="molecule type" value="Genomic_DNA"/>
</dbReference>
<dbReference type="PANTHER" id="PTHR43861:SF1">
    <property type="entry name" value="TRANS-ACONITATE 2-METHYLTRANSFERASE"/>
    <property type="match status" value="1"/>
</dbReference>
<name>A0A6A4RES1_9RHOB</name>
<comment type="caution">
    <text evidence="4">The sequence shown here is derived from an EMBL/GenBank/DDBJ whole genome shotgun (WGS) entry which is preliminary data.</text>
</comment>
<dbReference type="InterPro" id="IPR029063">
    <property type="entry name" value="SAM-dependent_MTases_sf"/>
</dbReference>
<accession>A0A6A4RES1</accession>
<evidence type="ECO:0000256" key="2">
    <source>
        <dbReference type="ARBA" id="ARBA00022679"/>
    </source>
</evidence>
<dbReference type="InterPro" id="IPR041698">
    <property type="entry name" value="Methyltransf_25"/>
</dbReference>
<organism evidence="4 5">
    <name type="scientific">Parasedimentitalea maritima</name>
    <dbReference type="NCBI Taxonomy" id="2578117"/>
    <lineage>
        <taxon>Bacteria</taxon>
        <taxon>Pseudomonadati</taxon>
        <taxon>Pseudomonadota</taxon>
        <taxon>Alphaproteobacteria</taxon>
        <taxon>Rhodobacterales</taxon>
        <taxon>Paracoccaceae</taxon>
        <taxon>Parasedimentitalea</taxon>
    </lineage>
</organism>
<feature type="domain" description="Methyltransferase" evidence="3">
    <location>
        <begin position="46"/>
        <end position="134"/>
    </location>
</feature>
<reference evidence="4 5" key="1">
    <citation type="submission" date="2019-12" db="EMBL/GenBank/DDBJ databases">
        <authorList>
            <person name="Zhang Y.-J."/>
        </authorList>
    </citation>
    <scope>NUCLEOTIDE SEQUENCE [LARGE SCALE GENOMIC DNA]</scope>
    <source>
        <strain evidence="4 5">H18S-6</strain>
    </source>
</reference>
<sequence>MTDQETMAVYAEAADEYADRFTQTKNADQDADLSAFLSDVPNGGHVLDLGCGPGQWAARLRDEGLTVEATDASPEMVDLAKANYGLDAKLATFEDLDAENQYDGVWANFSLLHASRADFPRHLKRIHRALRPGGTFSIGMKIGSGENRDHLGRFYAYYGADELCTLLTEAGFKVTRSRVGNGKGLAGSDDTFVVMTAHV</sequence>
<dbReference type="GO" id="GO:0008168">
    <property type="term" value="F:methyltransferase activity"/>
    <property type="evidence" value="ECO:0007669"/>
    <property type="project" value="UniProtKB-KW"/>
</dbReference>
<gene>
    <name evidence="4" type="ORF">GP644_14350</name>
</gene>
<dbReference type="AlphaFoldDB" id="A0A6A4RES1"/>
<dbReference type="CDD" id="cd02440">
    <property type="entry name" value="AdoMet_MTases"/>
    <property type="match status" value="1"/>
</dbReference>
<evidence type="ECO:0000313" key="4">
    <source>
        <dbReference type="EMBL" id="KAE9628942.1"/>
    </source>
</evidence>
<evidence type="ECO:0000256" key="1">
    <source>
        <dbReference type="ARBA" id="ARBA00022603"/>
    </source>
</evidence>
<protein>
    <submittedName>
        <fullName evidence="4">Methyltransferase domain-containing protein</fullName>
    </submittedName>
</protein>
<dbReference type="Gene3D" id="3.40.50.150">
    <property type="entry name" value="Vaccinia Virus protein VP39"/>
    <property type="match status" value="1"/>
</dbReference>
<dbReference type="Pfam" id="PF13649">
    <property type="entry name" value="Methyltransf_25"/>
    <property type="match status" value="1"/>
</dbReference>
<keyword evidence="2 4" id="KW-0808">Transferase</keyword>
<dbReference type="RefSeq" id="WP_158980118.1">
    <property type="nucleotide sequence ID" value="NZ_WSFO01000008.1"/>
</dbReference>
<keyword evidence="1 4" id="KW-0489">Methyltransferase</keyword>
<evidence type="ECO:0000313" key="5">
    <source>
        <dbReference type="Proteomes" id="UP000441586"/>
    </source>
</evidence>
<dbReference type="PANTHER" id="PTHR43861">
    <property type="entry name" value="TRANS-ACONITATE 2-METHYLTRANSFERASE-RELATED"/>
    <property type="match status" value="1"/>
</dbReference>